<feature type="domain" description="Glutamyl/glutaminyl-tRNA synthetase class Ib catalytic" evidence="9">
    <location>
        <begin position="17"/>
        <end position="257"/>
    </location>
</feature>
<sequence>MTDPRTPAGSDPVHRYRGRFAPTPSGPLHLGSLLTALASWLCARVAGGDWLLRIDDLDTARCDPAWTARILRQLEAHGLHWDEAPRYQSQHTDDYAAALARLEDSHRLYACDCSRARLRASALRKGMEGPVYDGHCRDRRLPPTGHALRLRADAGTQAFDDGWQALQRCDPAEHIGDFIVRRRDGIVGYQLACAVDEQAQGITEVVRGADLLGSTFMQRQIGAALGYVSPRYRHLPVLVGSDGRKLSKQNHARAIDESAAGTRLHQCLQWLGQRPPDALATASVEEVLSWAVQHWRPGALPQGACINVEQAP</sequence>
<proteinExistence type="inferred from homology"/>
<dbReference type="PANTHER" id="PTHR43311:SF1">
    <property type="entry name" value="GLUTAMYL-Q TRNA(ASP) SYNTHETASE"/>
    <property type="match status" value="1"/>
</dbReference>
<feature type="binding site" evidence="7">
    <location>
        <position position="111"/>
    </location>
    <ligand>
        <name>Zn(2+)</name>
        <dbReference type="ChEBI" id="CHEBI:29105"/>
    </ligand>
</feature>
<protein>
    <recommendedName>
        <fullName evidence="7">Glutamyl-Q tRNA(Asp) synthetase</fullName>
        <shortName evidence="7">Glu-Q-RSs</shortName>
        <ecNumber evidence="7">6.1.1.-</ecNumber>
    </recommendedName>
</protein>
<dbReference type="PRINTS" id="PR00987">
    <property type="entry name" value="TRNASYNTHGLU"/>
</dbReference>
<dbReference type="NCBIfam" id="TIGR03838">
    <property type="entry name" value="queuosine_YadB"/>
    <property type="match status" value="1"/>
</dbReference>
<feature type="binding site" evidence="7">
    <location>
        <position position="207"/>
    </location>
    <ligand>
        <name>L-glutamate</name>
        <dbReference type="ChEBI" id="CHEBI:29985"/>
    </ligand>
</feature>
<comment type="function">
    <text evidence="7">Catalyzes the tRNA-independent activation of glutamate in presence of ATP and the subsequent transfer of glutamate onto a tRNA(Asp). Glutamate is transferred on the 2-amino-5-(4,5-dihydroxy-2-cyclopenten-1-yl) moiety of the queuosine in the wobble position of the QUC anticodon.</text>
</comment>
<dbReference type="Pfam" id="PF00749">
    <property type="entry name" value="tRNA-synt_1c"/>
    <property type="match status" value="1"/>
</dbReference>
<feature type="binding site" evidence="7">
    <location>
        <position position="55"/>
    </location>
    <ligand>
        <name>L-glutamate</name>
        <dbReference type="ChEBI" id="CHEBI:29985"/>
    </ligand>
</feature>
<gene>
    <name evidence="7" type="primary">gluQ</name>
    <name evidence="10" type="ORF">C8D93_101400</name>
</gene>
<keyword evidence="4 7" id="KW-0862">Zinc</keyword>
<comment type="cofactor">
    <cofactor evidence="7">
        <name>Zn(2+)</name>
        <dbReference type="ChEBI" id="CHEBI:29105"/>
    </cofactor>
    <text evidence="7">Binds 1 zinc ion per subunit.</text>
</comment>
<dbReference type="GO" id="GO:0005524">
    <property type="term" value="F:ATP binding"/>
    <property type="evidence" value="ECO:0007669"/>
    <property type="project" value="UniProtKB-KW"/>
</dbReference>
<keyword evidence="11" id="KW-1185">Reference proteome</keyword>
<keyword evidence="8" id="KW-0648">Protein biosynthesis</keyword>
<feature type="binding site" evidence="7">
    <location>
        <position position="113"/>
    </location>
    <ligand>
        <name>Zn(2+)</name>
        <dbReference type="ChEBI" id="CHEBI:29105"/>
    </ligand>
</feature>
<evidence type="ECO:0000256" key="3">
    <source>
        <dbReference type="ARBA" id="ARBA00022741"/>
    </source>
</evidence>
<keyword evidence="3 7" id="KW-0547">Nucleotide-binding</keyword>
<evidence type="ECO:0000256" key="1">
    <source>
        <dbReference type="ARBA" id="ARBA00022598"/>
    </source>
</evidence>
<dbReference type="InterPro" id="IPR000924">
    <property type="entry name" value="Glu/Gln-tRNA-synth"/>
</dbReference>
<evidence type="ECO:0000256" key="8">
    <source>
        <dbReference type="RuleBase" id="RU363037"/>
    </source>
</evidence>
<dbReference type="NCBIfam" id="NF004314">
    <property type="entry name" value="PRK05710.1-3"/>
    <property type="match status" value="1"/>
</dbReference>
<feature type="short sequence motif" description="'HIGH' region" evidence="7">
    <location>
        <begin position="22"/>
        <end position="32"/>
    </location>
</feature>
<evidence type="ECO:0000313" key="10">
    <source>
        <dbReference type="EMBL" id="PXV71354.1"/>
    </source>
</evidence>
<feature type="binding site" evidence="7">
    <location>
        <begin position="19"/>
        <end position="23"/>
    </location>
    <ligand>
        <name>L-glutamate</name>
        <dbReference type="ChEBI" id="CHEBI:29985"/>
    </ligand>
</feature>
<evidence type="ECO:0000256" key="6">
    <source>
        <dbReference type="ARBA" id="ARBA00023146"/>
    </source>
</evidence>
<evidence type="ECO:0000256" key="2">
    <source>
        <dbReference type="ARBA" id="ARBA00022723"/>
    </source>
</evidence>
<keyword evidence="1 7" id="KW-0436">Ligase</keyword>
<dbReference type="InterPro" id="IPR022380">
    <property type="entry name" value="Glu-Q_tRNA(Asp)_Synthase"/>
</dbReference>
<dbReference type="EMBL" id="QICN01000001">
    <property type="protein sequence ID" value="PXV71354.1"/>
    <property type="molecule type" value="Genomic_DNA"/>
</dbReference>
<feature type="short sequence motif" description="'KMSKS' region" evidence="7">
    <location>
        <begin position="245"/>
        <end position="249"/>
    </location>
</feature>
<name>A0A318EKI4_9GAMM</name>
<dbReference type="GO" id="GO:0004818">
    <property type="term" value="F:glutamate-tRNA ligase activity"/>
    <property type="evidence" value="ECO:0007669"/>
    <property type="project" value="TreeGrafter"/>
</dbReference>
<dbReference type="GO" id="GO:0005829">
    <property type="term" value="C:cytosol"/>
    <property type="evidence" value="ECO:0007669"/>
    <property type="project" value="TreeGrafter"/>
</dbReference>
<feature type="binding site" evidence="7">
    <location>
        <position position="248"/>
    </location>
    <ligand>
        <name>ATP</name>
        <dbReference type="ChEBI" id="CHEBI:30616"/>
    </ligand>
</feature>
<reference evidence="10 11" key="1">
    <citation type="submission" date="2018-04" db="EMBL/GenBank/DDBJ databases">
        <title>Genomic Encyclopedia of Type Strains, Phase IV (KMG-IV): sequencing the most valuable type-strain genomes for metagenomic binning, comparative biology and taxonomic classification.</title>
        <authorList>
            <person name="Goeker M."/>
        </authorList>
    </citation>
    <scope>NUCLEOTIDE SEQUENCE [LARGE SCALE GENOMIC DNA]</scope>
    <source>
        <strain evidence="10 11">DSM 104150</strain>
    </source>
</reference>
<feature type="binding site" evidence="7">
    <location>
        <position position="189"/>
    </location>
    <ligand>
        <name>L-glutamate</name>
        <dbReference type="ChEBI" id="CHEBI:29985"/>
    </ligand>
</feature>
<keyword evidence="6 7" id="KW-0030">Aminoacyl-tRNA synthetase</keyword>
<comment type="similarity">
    <text evidence="7">Belongs to the class-I aminoacyl-tRNA synthetase family. GluQ subfamily.</text>
</comment>
<dbReference type="HAMAP" id="MF_01428">
    <property type="entry name" value="Glu_Q_tRNA_synth"/>
    <property type="match status" value="1"/>
</dbReference>
<dbReference type="PANTHER" id="PTHR43311">
    <property type="entry name" value="GLUTAMATE--TRNA LIGASE"/>
    <property type="match status" value="1"/>
</dbReference>
<evidence type="ECO:0000259" key="9">
    <source>
        <dbReference type="Pfam" id="PF00749"/>
    </source>
</evidence>
<keyword evidence="5 7" id="KW-0067">ATP-binding</keyword>
<evidence type="ECO:0000256" key="5">
    <source>
        <dbReference type="ARBA" id="ARBA00022840"/>
    </source>
</evidence>
<feature type="binding site" evidence="7">
    <location>
        <position position="136"/>
    </location>
    <ligand>
        <name>Zn(2+)</name>
        <dbReference type="ChEBI" id="CHEBI:29105"/>
    </ligand>
</feature>
<dbReference type="GO" id="GO:0006424">
    <property type="term" value="P:glutamyl-tRNA aminoacylation"/>
    <property type="evidence" value="ECO:0007669"/>
    <property type="project" value="InterPro"/>
</dbReference>
<dbReference type="SUPFAM" id="SSF52374">
    <property type="entry name" value="Nucleotidylyl transferase"/>
    <property type="match status" value="1"/>
</dbReference>
<comment type="caution">
    <text evidence="10">The sequence shown here is derived from an EMBL/GenBank/DDBJ whole genome shotgun (WGS) entry which is preliminary data.</text>
</comment>
<dbReference type="InterPro" id="IPR049940">
    <property type="entry name" value="GluQ/Sye"/>
</dbReference>
<dbReference type="AlphaFoldDB" id="A0A318EKI4"/>
<feature type="binding site" evidence="7">
    <location>
        <position position="132"/>
    </location>
    <ligand>
        <name>Zn(2+)</name>
        <dbReference type="ChEBI" id="CHEBI:29105"/>
    </ligand>
</feature>
<dbReference type="GO" id="GO:0008270">
    <property type="term" value="F:zinc ion binding"/>
    <property type="evidence" value="ECO:0007669"/>
    <property type="project" value="UniProtKB-UniRule"/>
</dbReference>
<evidence type="ECO:0000256" key="4">
    <source>
        <dbReference type="ARBA" id="ARBA00022833"/>
    </source>
</evidence>
<keyword evidence="2 7" id="KW-0479">Metal-binding</keyword>
<dbReference type="Gene3D" id="3.40.50.620">
    <property type="entry name" value="HUPs"/>
    <property type="match status" value="1"/>
</dbReference>
<dbReference type="GO" id="GO:0006400">
    <property type="term" value="P:tRNA modification"/>
    <property type="evidence" value="ECO:0007669"/>
    <property type="project" value="InterPro"/>
</dbReference>
<evidence type="ECO:0000256" key="7">
    <source>
        <dbReference type="HAMAP-Rule" id="MF_01428"/>
    </source>
</evidence>
<evidence type="ECO:0000313" key="11">
    <source>
        <dbReference type="Proteomes" id="UP000248330"/>
    </source>
</evidence>
<organism evidence="10 11">
    <name type="scientific">Sinimarinibacterium flocculans</name>
    <dbReference type="NCBI Taxonomy" id="985250"/>
    <lineage>
        <taxon>Bacteria</taxon>
        <taxon>Pseudomonadati</taxon>
        <taxon>Pseudomonadota</taxon>
        <taxon>Gammaproteobacteria</taxon>
        <taxon>Nevskiales</taxon>
        <taxon>Nevskiaceae</taxon>
        <taxon>Sinimarinibacterium</taxon>
    </lineage>
</organism>
<dbReference type="OrthoDB" id="9807503at2"/>
<dbReference type="EC" id="6.1.1.-" evidence="7"/>
<dbReference type="InterPro" id="IPR020058">
    <property type="entry name" value="Glu/Gln-tRNA-synth_Ib_cat-dom"/>
</dbReference>
<dbReference type="InterPro" id="IPR014729">
    <property type="entry name" value="Rossmann-like_a/b/a_fold"/>
</dbReference>
<dbReference type="Proteomes" id="UP000248330">
    <property type="component" value="Unassembled WGS sequence"/>
</dbReference>
<accession>A0A318EKI4</accession>
<dbReference type="RefSeq" id="WP_110263475.1">
    <property type="nucleotide sequence ID" value="NZ_CAKZQT010000007.1"/>
</dbReference>